<protein>
    <submittedName>
        <fullName evidence="1">Uncharacterized protein</fullName>
    </submittedName>
</protein>
<gene>
    <name evidence="1" type="ORF">BS47DRAFT_1393692</name>
</gene>
<evidence type="ECO:0000313" key="2">
    <source>
        <dbReference type="Proteomes" id="UP000886523"/>
    </source>
</evidence>
<dbReference type="AlphaFoldDB" id="A0A9P6DTC6"/>
<dbReference type="Proteomes" id="UP000886523">
    <property type="component" value="Unassembled WGS sequence"/>
</dbReference>
<proteinExistence type="predicted"/>
<dbReference type="EMBL" id="MU128978">
    <property type="protein sequence ID" value="KAF9513067.1"/>
    <property type="molecule type" value="Genomic_DNA"/>
</dbReference>
<reference evidence="1" key="1">
    <citation type="journal article" date="2020" name="Nat. Commun.">
        <title>Large-scale genome sequencing of mycorrhizal fungi provides insights into the early evolution of symbiotic traits.</title>
        <authorList>
            <person name="Miyauchi S."/>
            <person name="Kiss E."/>
            <person name="Kuo A."/>
            <person name="Drula E."/>
            <person name="Kohler A."/>
            <person name="Sanchez-Garcia M."/>
            <person name="Morin E."/>
            <person name="Andreopoulos B."/>
            <person name="Barry K.W."/>
            <person name="Bonito G."/>
            <person name="Buee M."/>
            <person name="Carver A."/>
            <person name="Chen C."/>
            <person name="Cichocki N."/>
            <person name="Clum A."/>
            <person name="Culley D."/>
            <person name="Crous P.W."/>
            <person name="Fauchery L."/>
            <person name="Girlanda M."/>
            <person name="Hayes R.D."/>
            <person name="Keri Z."/>
            <person name="LaButti K."/>
            <person name="Lipzen A."/>
            <person name="Lombard V."/>
            <person name="Magnuson J."/>
            <person name="Maillard F."/>
            <person name="Murat C."/>
            <person name="Nolan M."/>
            <person name="Ohm R.A."/>
            <person name="Pangilinan J."/>
            <person name="Pereira M.F."/>
            <person name="Perotto S."/>
            <person name="Peter M."/>
            <person name="Pfister S."/>
            <person name="Riley R."/>
            <person name="Sitrit Y."/>
            <person name="Stielow J.B."/>
            <person name="Szollosi G."/>
            <person name="Zifcakova L."/>
            <person name="Stursova M."/>
            <person name="Spatafora J.W."/>
            <person name="Tedersoo L."/>
            <person name="Vaario L.M."/>
            <person name="Yamada A."/>
            <person name="Yan M."/>
            <person name="Wang P."/>
            <person name="Xu J."/>
            <person name="Bruns T."/>
            <person name="Baldrian P."/>
            <person name="Vilgalys R."/>
            <person name="Dunand C."/>
            <person name="Henrissat B."/>
            <person name="Grigoriev I.V."/>
            <person name="Hibbett D."/>
            <person name="Nagy L.G."/>
            <person name="Martin F.M."/>
        </authorList>
    </citation>
    <scope>NUCLEOTIDE SEQUENCE</scope>
    <source>
        <strain evidence="1">UP504</strain>
    </source>
</reference>
<accession>A0A9P6DTC6</accession>
<sequence length="68" mass="7290">MAQTAVGAENDMQDCQVAFLNPIVYFMYAGLMTGAGVNGEKANTVLSIKHVFGGERILRIVTALSARE</sequence>
<evidence type="ECO:0000313" key="1">
    <source>
        <dbReference type="EMBL" id="KAF9513067.1"/>
    </source>
</evidence>
<keyword evidence="2" id="KW-1185">Reference proteome</keyword>
<name>A0A9P6DTC6_9AGAM</name>
<comment type="caution">
    <text evidence="1">The sequence shown here is derived from an EMBL/GenBank/DDBJ whole genome shotgun (WGS) entry which is preliminary data.</text>
</comment>
<organism evidence="1 2">
    <name type="scientific">Hydnum rufescens UP504</name>
    <dbReference type="NCBI Taxonomy" id="1448309"/>
    <lineage>
        <taxon>Eukaryota</taxon>
        <taxon>Fungi</taxon>
        <taxon>Dikarya</taxon>
        <taxon>Basidiomycota</taxon>
        <taxon>Agaricomycotina</taxon>
        <taxon>Agaricomycetes</taxon>
        <taxon>Cantharellales</taxon>
        <taxon>Hydnaceae</taxon>
        <taxon>Hydnum</taxon>
    </lineage>
</organism>